<dbReference type="STRING" id="377629.TERTU_0329"/>
<reference evidence="1 2" key="1">
    <citation type="journal article" date="2009" name="PLoS ONE">
        <title>The complete genome of Teredinibacter turnerae T7901: an intracellular endosymbiont of marine wood-boring bivalves (shipworms).</title>
        <authorList>
            <person name="Yang J.C."/>
            <person name="Madupu R."/>
            <person name="Durkin A.S."/>
            <person name="Ekborg N.A."/>
            <person name="Pedamallu C.S."/>
            <person name="Hostetler J.B."/>
            <person name="Radune D."/>
            <person name="Toms B.S."/>
            <person name="Henrissat B."/>
            <person name="Coutinho P.M."/>
            <person name="Schwarz S."/>
            <person name="Field L."/>
            <person name="Trindade-Silva A.E."/>
            <person name="Soares C.A.G."/>
            <person name="Elshahawi S."/>
            <person name="Hanora A."/>
            <person name="Schmidt E.W."/>
            <person name="Haygood M.G."/>
            <person name="Posfai J."/>
            <person name="Benner J."/>
            <person name="Madinger C."/>
            <person name="Nove J."/>
            <person name="Anton B."/>
            <person name="Chaudhary K."/>
            <person name="Foster J."/>
            <person name="Holman A."/>
            <person name="Kumar S."/>
            <person name="Lessard P.A."/>
            <person name="Luyten Y.A."/>
            <person name="Slatko B."/>
            <person name="Wood N."/>
            <person name="Wu B."/>
            <person name="Teplitski M."/>
            <person name="Mougous J.D."/>
            <person name="Ward N."/>
            <person name="Eisen J.A."/>
            <person name="Badger J.H."/>
            <person name="Distel D.L."/>
        </authorList>
    </citation>
    <scope>NUCLEOTIDE SEQUENCE [LARGE SCALE GENOMIC DNA]</scope>
    <source>
        <strain evidence="2">ATCC 39867 / T7901</strain>
    </source>
</reference>
<dbReference type="Gene3D" id="2.180.10.10">
    <property type="entry name" value="RHS repeat-associated core"/>
    <property type="match status" value="1"/>
</dbReference>
<keyword evidence="2" id="KW-1185">Reference proteome</keyword>
<dbReference type="PANTHER" id="PTHR32305">
    <property type="match status" value="1"/>
</dbReference>
<evidence type="ECO:0000313" key="1">
    <source>
        <dbReference type="EMBL" id="ACR10846.1"/>
    </source>
</evidence>
<name>C5BM70_TERTT</name>
<dbReference type="OrthoDB" id="9815414at2"/>
<sequence>MNINTYDEYGVPDPTNAGLYGYTGQVYLQELGLYYYKSRMYDPLLGRFLQTDPIGYEDQMNLYAYVYNDPMSNTDPSGECPWCIVGAVAGAIIGGGGSAVSQMMSGDGSVDMGKVGRSALAGALVGGTGGLASTGAAAIGLGAAETFGSVSVTSDTVAYVTAGVNQIVDNVLNEAPMAGVHQAAALSATATVVGGAAGDKAVSAITNSSKLGPSGFIAGGKITENAVTGVIQETMSQAGGAASSALQSGQSCDSNGSSCP</sequence>
<evidence type="ECO:0000313" key="2">
    <source>
        <dbReference type="Proteomes" id="UP000009080"/>
    </source>
</evidence>
<dbReference type="NCBIfam" id="TIGR03696">
    <property type="entry name" value="Rhs_assc_core"/>
    <property type="match status" value="1"/>
</dbReference>
<organism evidence="1 2">
    <name type="scientific">Teredinibacter turnerae (strain ATCC 39867 / T7901)</name>
    <dbReference type="NCBI Taxonomy" id="377629"/>
    <lineage>
        <taxon>Bacteria</taxon>
        <taxon>Pseudomonadati</taxon>
        <taxon>Pseudomonadota</taxon>
        <taxon>Gammaproteobacteria</taxon>
        <taxon>Cellvibrionales</taxon>
        <taxon>Cellvibrionaceae</taxon>
        <taxon>Teredinibacter</taxon>
    </lineage>
</organism>
<gene>
    <name evidence="1" type="ordered locus">TERTU_0329</name>
</gene>
<dbReference type="Proteomes" id="UP000009080">
    <property type="component" value="Chromosome"/>
</dbReference>
<dbReference type="RefSeq" id="WP_015816958.1">
    <property type="nucleotide sequence ID" value="NC_012997.1"/>
</dbReference>
<dbReference type="KEGG" id="ttu:TERTU_0329"/>
<accession>C5BM70</accession>
<dbReference type="InterPro" id="IPR050708">
    <property type="entry name" value="T6SS_VgrG/RHS"/>
</dbReference>
<dbReference type="InterPro" id="IPR022385">
    <property type="entry name" value="Rhs_assc_core"/>
</dbReference>
<dbReference type="AlphaFoldDB" id="C5BM70"/>
<dbReference type="PRINTS" id="PR00394">
    <property type="entry name" value="RHSPROTEIN"/>
</dbReference>
<dbReference type="PANTHER" id="PTHR32305:SF15">
    <property type="entry name" value="PROTEIN RHSA-RELATED"/>
    <property type="match status" value="1"/>
</dbReference>
<dbReference type="HOGENOM" id="CLU_1069321_0_0_6"/>
<dbReference type="eggNOG" id="COG3209">
    <property type="taxonomic scope" value="Bacteria"/>
</dbReference>
<protein>
    <submittedName>
        <fullName evidence="1">Protein RhsD</fullName>
    </submittedName>
</protein>
<dbReference type="EMBL" id="CP001614">
    <property type="protein sequence ID" value="ACR10846.1"/>
    <property type="molecule type" value="Genomic_DNA"/>
</dbReference>
<proteinExistence type="predicted"/>